<accession>A0A317XLH0</accession>
<keyword evidence="4" id="KW-1185">Reference proteome</keyword>
<gene>
    <name evidence="3" type="ORF">BCV70DRAFT_125763</name>
</gene>
<keyword evidence="2" id="KW-1133">Transmembrane helix</keyword>
<dbReference type="Proteomes" id="UP000246740">
    <property type="component" value="Unassembled WGS sequence"/>
</dbReference>
<reference evidence="3 4" key="1">
    <citation type="journal article" date="2018" name="Mol. Biol. Evol.">
        <title>Broad Genomic Sampling Reveals a Smut Pathogenic Ancestry of the Fungal Clade Ustilaginomycotina.</title>
        <authorList>
            <person name="Kijpornyongpan T."/>
            <person name="Mondo S.J."/>
            <person name="Barry K."/>
            <person name="Sandor L."/>
            <person name="Lee J."/>
            <person name="Lipzen A."/>
            <person name="Pangilinan J."/>
            <person name="LaButti K."/>
            <person name="Hainaut M."/>
            <person name="Henrissat B."/>
            <person name="Grigoriev I.V."/>
            <person name="Spatafora J.W."/>
            <person name="Aime M.C."/>
        </authorList>
    </citation>
    <scope>NUCLEOTIDE SEQUENCE [LARGE SCALE GENOMIC DNA]</scope>
    <source>
        <strain evidence="3 4">MCA 3645</strain>
    </source>
</reference>
<feature type="region of interest" description="Disordered" evidence="1">
    <location>
        <begin position="1"/>
        <end position="28"/>
    </location>
</feature>
<proteinExistence type="predicted"/>
<dbReference type="AlphaFoldDB" id="A0A317XLH0"/>
<name>A0A317XLH0_9BASI</name>
<organism evidence="3 4">
    <name type="scientific">Testicularia cyperi</name>
    <dbReference type="NCBI Taxonomy" id="1882483"/>
    <lineage>
        <taxon>Eukaryota</taxon>
        <taxon>Fungi</taxon>
        <taxon>Dikarya</taxon>
        <taxon>Basidiomycota</taxon>
        <taxon>Ustilaginomycotina</taxon>
        <taxon>Ustilaginomycetes</taxon>
        <taxon>Ustilaginales</taxon>
        <taxon>Anthracoideaceae</taxon>
        <taxon>Testicularia</taxon>
    </lineage>
</organism>
<feature type="compositionally biased region" description="Basic residues" evidence="1">
    <location>
        <begin position="18"/>
        <end position="28"/>
    </location>
</feature>
<protein>
    <submittedName>
        <fullName evidence="3">Uncharacterized protein</fullName>
    </submittedName>
</protein>
<dbReference type="EMBL" id="KZ819196">
    <property type="protein sequence ID" value="PWY99173.1"/>
    <property type="molecule type" value="Genomic_DNA"/>
</dbReference>
<feature type="transmembrane region" description="Helical" evidence="2">
    <location>
        <begin position="68"/>
        <end position="94"/>
    </location>
</feature>
<sequence length="235" mass="26790">MFGNRVSHSDLKRSTPVSRRRKAVLRRRPTVSPVLTSRDLGSPKQVGSVLDVRLELGLAFHTALGYRVLVPVSLVALFVVEAQFASFPLLLLLLGDLLLDADLLLGRQGYDRLGFWLTVLLLPVVLHFFLDVLVVKLLAACCAQLRHRRLLDRLVVVFCVAPTHIPHQENRRNRTARERSNMMRVPDSRVRKIPRRKHWSTTIGILAISSFRWSASFELTPVTHIARREIVCVIW</sequence>
<feature type="transmembrane region" description="Helical" evidence="2">
    <location>
        <begin position="114"/>
        <end position="139"/>
    </location>
</feature>
<evidence type="ECO:0000256" key="1">
    <source>
        <dbReference type="SAM" id="MobiDB-lite"/>
    </source>
</evidence>
<evidence type="ECO:0000256" key="2">
    <source>
        <dbReference type="SAM" id="Phobius"/>
    </source>
</evidence>
<evidence type="ECO:0000313" key="3">
    <source>
        <dbReference type="EMBL" id="PWY99173.1"/>
    </source>
</evidence>
<dbReference type="InParanoid" id="A0A317XLH0"/>
<evidence type="ECO:0000313" key="4">
    <source>
        <dbReference type="Proteomes" id="UP000246740"/>
    </source>
</evidence>
<keyword evidence="2" id="KW-0812">Transmembrane</keyword>
<keyword evidence="2" id="KW-0472">Membrane</keyword>